<dbReference type="EC" id="2.7.11.1" evidence="2"/>
<dbReference type="Gene3D" id="1.10.510.10">
    <property type="entry name" value="Transferase(Phosphotransferase) domain 1"/>
    <property type="match status" value="1"/>
</dbReference>
<dbReference type="EMBL" id="CP003940">
    <property type="protein sequence ID" value="AFZ46546.1"/>
    <property type="molecule type" value="Genomic_DNA"/>
</dbReference>
<dbReference type="InterPro" id="IPR008271">
    <property type="entry name" value="Ser/Thr_kinase_AS"/>
</dbReference>
<comment type="similarity">
    <text evidence="1">Belongs to the protein kinase superfamily. NEK Ser/Thr protein kinase family. NIMA subfamily.</text>
</comment>
<dbReference type="SMART" id="SM00220">
    <property type="entry name" value="S_TKc"/>
    <property type="match status" value="1"/>
</dbReference>
<evidence type="ECO:0000256" key="4">
    <source>
        <dbReference type="ARBA" id="ARBA00022741"/>
    </source>
</evidence>
<keyword evidence="10" id="KW-1185">Reference proteome</keyword>
<name>K9YHV0_CYASC</name>
<evidence type="ECO:0000256" key="2">
    <source>
        <dbReference type="ARBA" id="ARBA00012513"/>
    </source>
</evidence>
<accession>K9YHV0</accession>
<dbReference type="HOGENOM" id="CLU_559980_0_0_3"/>
<dbReference type="Gene3D" id="3.30.200.20">
    <property type="entry name" value="Phosphorylase Kinase, domain 1"/>
    <property type="match status" value="1"/>
</dbReference>
<dbReference type="GO" id="GO:0004674">
    <property type="term" value="F:protein serine/threonine kinase activity"/>
    <property type="evidence" value="ECO:0007669"/>
    <property type="project" value="UniProtKB-KW"/>
</dbReference>
<dbReference type="Pfam" id="PF00069">
    <property type="entry name" value="Pkinase"/>
    <property type="match status" value="1"/>
</dbReference>
<dbReference type="Proteomes" id="UP000010483">
    <property type="component" value="Chromosome"/>
</dbReference>
<evidence type="ECO:0000259" key="8">
    <source>
        <dbReference type="PROSITE" id="PS50011"/>
    </source>
</evidence>
<dbReference type="InterPro" id="IPR050660">
    <property type="entry name" value="NEK_Ser/Thr_kinase"/>
</dbReference>
<keyword evidence="4 7" id="KW-0547">Nucleotide-binding</keyword>
<dbReference type="AlphaFoldDB" id="K9YHV0"/>
<dbReference type="InterPro" id="IPR017441">
    <property type="entry name" value="Protein_kinase_ATP_BS"/>
</dbReference>
<evidence type="ECO:0000256" key="1">
    <source>
        <dbReference type="ARBA" id="ARBA00010886"/>
    </source>
</evidence>
<evidence type="ECO:0000313" key="9">
    <source>
        <dbReference type="EMBL" id="AFZ46546.1"/>
    </source>
</evidence>
<feature type="binding site" evidence="7">
    <location>
        <position position="46"/>
    </location>
    <ligand>
        <name>ATP</name>
        <dbReference type="ChEBI" id="CHEBI:30616"/>
    </ligand>
</feature>
<keyword evidence="9" id="KW-0723">Serine/threonine-protein kinase</keyword>
<dbReference type="PANTHER" id="PTHR43671:SF13">
    <property type="entry name" value="SERINE_THREONINE-PROTEIN KINASE NEK2"/>
    <property type="match status" value="1"/>
</dbReference>
<keyword evidence="5 9" id="KW-0418">Kinase</keyword>
<dbReference type="CDD" id="cd14014">
    <property type="entry name" value="STKc_PknB_like"/>
    <property type="match status" value="1"/>
</dbReference>
<dbReference type="InterPro" id="IPR011009">
    <property type="entry name" value="Kinase-like_dom_sf"/>
</dbReference>
<reference evidence="10" key="1">
    <citation type="journal article" date="2013" name="Proc. Natl. Acad. Sci. U.S.A.">
        <title>Improving the coverage of the cyanobacterial phylum using diversity-driven genome sequencing.</title>
        <authorList>
            <person name="Shih P.M."/>
            <person name="Wu D."/>
            <person name="Latifi A."/>
            <person name="Axen S.D."/>
            <person name="Fewer D.P."/>
            <person name="Talla E."/>
            <person name="Calteau A."/>
            <person name="Cai F."/>
            <person name="Tandeau de Marsac N."/>
            <person name="Rippka R."/>
            <person name="Herdman M."/>
            <person name="Sivonen K."/>
            <person name="Coursin T."/>
            <person name="Laurent T."/>
            <person name="Goodwin L."/>
            <person name="Nolan M."/>
            <person name="Davenport K.W."/>
            <person name="Han C.S."/>
            <person name="Rubin E.M."/>
            <person name="Eisen J.A."/>
            <person name="Woyke T."/>
            <person name="Gugger M."/>
            <person name="Kerfeld C.A."/>
        </authorList>
    </citation>
    <scope>NUCLEOTIDE SEQUENCE [LARGE SCALE GENOMIC DNA]</scope>
    <source>
        <strain evidence="10">ATCC 29140 / PCC 7202</strain>
    </source>
</reference>
<protein>
    <recommendedName>
        <fullName evidence="2">non-specific serine/threonine protein kinase</fullName>
        <ecNumber evidence="2">2.7.11.1</ecNumber>
    </recommendedName>
</protein>
<keyword evidence="3" id="KW-0808">Transferase</keyword>
<keyword evidence="6 7" id="KW-0067">ATP-binding</keyword>
<organism evidence="9 10">
    <name type="scientific">Cyanobacterium stanieri (strain ATCC 29140 / PCC 7202)</name>
    <dbReference type="NCBI Taxonomy" id="292563"/>
    <lineage>
        <taxon>Bacteria</taxon>
        <taxon>Bacillati</taxon>
        <taxon>Cyanobacteriota</taxon>
        <taxon>Cyanophyceae</taxon>
        <taxon>Oscillatoriophycideae</taxon>
        <taxon>Chroococcales</taxon>
        <taxon>Geminocystaceae</taxon>
        <taxon>Cyanobacterium</taxon>
    </lineage>
</organism>
<evidence type="ECO:0000256" key="6">
    <source>
        <dbReference type="ARBA" id="ARBA00022840"/>
    </source>
</evidence>
<dbReference type="eggNOG" id="COG0515">
    <property type="taxonomic scope" value="Bacteria"/>
</dbReference>
<dbReference type="BioCyc" id="CSTA292563:G1353-573-MONOMER"/>
<evidence type="ECO:0000256" key="5">
    <source>
        <dbReference type="ARBA" id="ARBA00022777"/>
    </source>
</evidence>
<sequence length="512" mass="59128">MNSRESSAENLLVQRYQLLEIVGSGAMGKVYRAKDKTARQGTVAIKILAKALDDMKMIDRFQQEATISALLSEMSPHIVKVSDYGVDHNKVPFYVMELLEGENLADIIEFHPISLQKFFDFTRQICFALETAHNGIIFQGKVCPVIHRDLKPTNIFVIDGEDGKEQIKILDFGIAKVSQDDQNQAQEEFVGTPRYASPEQLQGHDIDNRADIYSFGIIMYEMLTKRLPWQPEHNSVGEWYKAHVEIPADDIPPTLDIPPELRELIMQCLEKNPQDRPQNAGEIRQKLDFIGRKFFNFSPALESNSQDNKTTYLFSNHPHSPNEQKEDLRTFLLNTKWPVSKPQQKIVFPRVVKYENKQIPTLCTMLDGEDIEQRMGNVRYNQFIFQSYPHPMILWLTALYSEELGARWLPCYLDLKTNMGRQIASLLSDSTKYHLLFFALNQSNECQGILSYKILLKQRTNLKQWLSVSQMLDVKDQRQAMSSKKKLQRDLEGLKIHILQELENNTDEEINA</sequence>
<dbReference type="PANTHER" id="PTHR43671">
    <property type="entry name" value="SERINE/THREONINE-PROTEIN KINASE NEK"/>
    <property type="match status" value="1"/>
</dbReference>
<evidence type="ECO:0000256" key="3">
    <source>
        <dbReference type="ARBA" id="ARBA00022679"/>
    </source>
</evidence>
<dbReference type="STRING" id="292563.Cyast_0568"/>
<evidence type="ECO:0000256" key="7">
    <source>
        <dbReference type="PROSITE-ProRule" id="PRU10141"/>
    </source>
</evidence>
<dbReference type="PROSITE" id="PS00108">
    <property type="entry name" value="PROTEIN_KINASE_ST"/>
    <property type="match status" value="1"/>
</dbReference>
<dbReference type="PROSITE" id="PS50011">
    <property type="entry name" value="PROTEIN_KINASE_DOM"/>
    <property type="match status" value="1"/>
</dbReference>
<gene>
    <name evidence="9" type="ordered locus">Cyast_0568</name>
</gene>
<dbReference type="InterPro" id="IPR000719">
    <property type="entry name" value="Prot_kinase_dom"/>
</dbReference>
<feature type="domain" description="Protein kinase" evidence="8">
    <location>
        <begin position="16"/>
        <end position="290"/>
    </location>
</feature>
<evidence type="ECO:0000313" key="10">
    <source>
        <dbReference type="Proteomes" id="UP000010483"/>
    </source>
</evidence>
<dbReference type="PATRIC" id="fig|292563.3.peg.594"/>
<dbReference type="KEGG" id="csn:Cyast_0568"/>
<dbReference type="PROSITE" id="PS00107">
    <property type="entry name" value="PROTEIN_KINASE_ATP"/>
    <property type="match status" value="1"/>
</dbReference>
<dbReference type="SUPFAM" id="SSF56112">
    <property type="entry name" value="Protein kinase-like (PK-like)"/>
    <property type="match status" value="1"/>
</dbReference>
<proteinExistence type="inferred from homology"/>
<dbReference type="GO" id="GO:0005524">
    <property type="term" value="F:ATP binding"/>
    <property type="evidence" value="ECO:0007669"/>
    <property type="project" value="UniProtKB-UniRule"/>
</dbReference>